<dbReference type="CDD" id="cd06526">
    <property type="entry name" value="metazoan_ACD"/>
    <property type="match status" value="1"/>
</dbReference>
<dbReference type="GO" id="GO:0009408">
    <property type="term" value="P:response to heat"/>
    <property type="evidence" value="ECO:0007669"/>
    <property type="project" value="TreeGrafter"/>
</dbReference>
<dbReference type="PANTHER" id="PTHR45640">
    <property type="entry name" value="HEAT SHOCK PROTEIN HSP-12.2-RELATED"/>
    <property type="match status" value="1"/>
</dbReference>
<dbReference type="Gene3D" id="2.60.40.790">
    <property type="match status" value="1"/>
</dbReference>
<dbReference type="InterPro" id="IPR002068">
    <property type="entry name" value="A-crystallin/Hsp20_dom"/>
</dbReference>
<dbReference type="SMR" id="A0A8R2AKF0"/>
<dbReference type="AlphaFoldDB" id="A0A8R2AKF0"/>
<accession>A0A8R2AKF0</accession>
<evidence type="ECO:0000259" key="4">
    <source>
        <dbReference type="PROSITE" id="PS01031"/>
    </source>
</evidence>
<dbReference type="PRINTS" id="PR00299">
    <property type="entry name" value="ACRYSTALLIN"/>
</dbReference>
<dbReference type="SUPFAM" id="SSF49764">
    <property type="entry name" value="HSP20-like chaperones"/>
    <property type="match status" value="1"/>
</dbReference>
<dbReference type="InterPro" id="IPR001436">
    <property type="entry name" value="Alpha-crystallin/sHSP_animal"/>
</dbReference>
<evidence type="ECO:0000313" key="6">
    <source>
        <dbReference type="Proteomes" id="UP000005204"/>
    </source>
</evidence>
<protein>
    <recommendedName>
        <fullName evidence="4">SHSP domain-containing protein</fullName>
    </recommendedName>
</protein>
<dbReference type="PROSITE" id="PS01031">
    <property type="entry name" value="SHSP"/>
    <property type="match status" value="1"/>
</dbReference>
<organism evidence="5 6">
    <name type="scientific">Bombyx mori</name>
    <name type="common">Silk moth</name>
    <dbReference type="NCBI Taxonomy" id="7091"/>
    <lineage>
        <taxon>Eukaryota</taxon>
        <taxon>Metazoa</taxon>
        <taxon>Ecdysozoa</taxon>
        <taxon>Arthropoda</taxon>
        <taxon>Hexapoda</taxon>
        <taxon>Insecta</taxon>
        <taxon>Pterygota</taxon>
        <taxon>Neoptera</taxon>
        <taxon>Endopterygota</taxon>
        <taxon>Lepidoptera</taxon>
        <taxon>Glossata</taxon>
        <taxon>Ditrysia</taxon>
        <taxon>Bombycoidea</taxon>
        <taxon>Bombycidae</taxon>
        <taxon>Bombycinae</taxon>
        <taxon>Bombyx</taxon>
    </lineage>
</organism>
<dbReference type="PANTHER" id="PTHR45640:SF13">
    <property type="entry name" value="HEAT SHOCK PROTEIN 22-RELATED"/>
    <property type="match status" value="1"/>
</dbReference>
<dbReference type="Proteomes" id="UP000005204">
    <property type="component" value="Unassembled WGS sequence"/>
</dbReference>
<feature type="domain" description="SHSP" evidence="4">
    <location>
        <begin position="39"/>
        <end position="146"/>
    </location>
</feature>
<reference evidence="6" key="1">
    <citation type="journal article" date="2008" name="Insect Biochem. Mol. Biol.">
        <title>The genome of a lepidopteran model insect, the silkworm Bombyx mori.</title>
        <authorList>
            <consortium name="International Silkworm Genome Consortium"/>
        </authorList>
    </citation>
    <scope>NUCLEOTIDE SEQUENCE [LARGE SCALE GENOMIC DNA]</scope>
    <source>
        <strain evidence="6">p50T</strain>
    </source>
</reference>
<evidence type="ECO:0000256" key="2">
    <source>
        <dbReference type="PROSITE-ProRule" id="PRU00285"/>
    </source>
</evidence>
<evidence type="ECO:0000313" key="5">
    <source>
        <dbReference type="EnsemblMetazoa" id="XP_004922496.1"/>
    </source>
</evidence>
<dbReference type="InterPro" id="IPR008978">
    <property type="entry name" value="HSP20-like_chaperone"/>
</dbReference>
<dbReference type="GO" id="GO:0005634">
    <property type="term" value="C:nucleus"/>
    <property type="evidence" value="ECO:0007669"/>
    <property type="project" value="TreeGrafter"/>
</dbReference>
<proteinExistence type="inferred from homology"/>
<dbReference type="Pfam" id="PF00011">
    <property type="entry name" value="HSP20"/>
    <property type="match status" value="1"/>
</dbReference>
<dbReference type="GO" id="GO:0005737">
    <property type="term" value="C:cytoplasm"/>
    <property type="evidence" value="ECO:0007669"/>
    <property type="project" value="TreeGrafter"/>
</dbReference>
<dbReference type="GO" id="GO:0051082">
    <property type="term" value="F:unfolded protein binding"/>
    <property type="evidence" value="ECO:0007669"/>
    <property type="project" value="TreeGrafter"/>
</dbReference>
<comment type="similarity">
    <text evidence="2 3">Belongs to the small heat shock protein (HSP20) family.</text>
</comment>
<dbReference type="EnsemblMetazoa" id="XM_004922439.4">
    <property type="protein sequence ID" value="XP_004922496.1"/>
    <property type="gene ID" value="LOC101736748"/>
</dbReference>
<evidence type="ECO:0000256" key="1">
    <source>
        <dbReference type="ARBA" id="ARBA00023016"/>
    </source>
</evidence>
<sequence length="368" mass="42317">MDPLRRCPFRPFSGQSFPNLYQDYLIPFSQRNSYRPWWNQSWQNDFGSRIIEEKEKYKICLDVQHYQPEDISVKVTDSEIIVEAKHEERQDKTGFISRQFKRRYVLPKDCPADNVTSTLSSDGVLSIIAPKIFLKDTGKVVPIKFCGYNHIASNFDSKVKNKTELKNIPNESDSKSERKELERITEKIELKPTSEAKEWEFKNVNTETEYKTNVEINDPKFFRDLQPRSEFGVTQKDIDEAIKEANELINRNKAEISEHSRLIASQFEGDSLDSKKLYSNVDAVSYNANELTEKKGSEMLKLTEQFSQTSLHASSNVENVFSMKNTTESMSQQSSLLNKSYSETIGTGTEMTSTKDISAELDEAAENV</sequence>
<reference evidence="5" key="2">
    <citation type="submission" date="2022-06" db="UniProtKB">
        <authorList>
            <consortium name="EnsemblMetazoa"/>
        </authorList>
    </citation>
    <scope>IDENTIFICATION</scope>
    <source>
        <strain evidence="5">p50T (Dazao)</strain>
    </source>
</reference>
<evidence type="ECO:0000256" key="3">
    <source>
        <dbReference type="RuleBase" id="RU003616"/>
    </source>
</evidence>
<keyword evidence="6" id="KW-1185">Reference proteome</keyword>
<name>A0A8R2AKF0_BOMMO</name>
<dbReference type="GO" id="GO:0042026">
    <property type="term" value="P:protein refolding"/>
    <property type="evidence" value="ECO:0007669"/>
    <property type="project" value="TreeGrafter"/>
</dbReference>
<gene>
    <name evidence="5" type="primary">101736748</name>
</gene>
<keyword evidence="1" id="KW-0346">Stress response</keyword>